<dbReference type="AlphaFoldDB" id="A0A1Y2BX18"/>
<sequence length="818" mass="91018">MWLVLSNDPSLSAFEVEITDPSVSVDGVKNAIRARCSLQSSVGLTLVRMRKGDVDGLKAKELLELNDLLILDTYGTSPENQDDNSAAYGATEGLCISKDSFTFKVMNPMDPVSLFIASLPERRVHVLVLVASQRDQPVDSKRLRTSSISDISEISSLENVNIRGLRPIDTRQPFLQPKAKEIKYVGVLSLDPHIDESLAKFMALAVFMEQDPAILAITNCIQKLEPSDEIPFVFVEGSSGTGKTQTALTVTRLLSQTAPAFYFLYKPPTKPVQAIYQNFRSITTFFRNCVKLDGAFYENNLSPSCNFLSAQDLHVFGFIYNVLLSCGTSNLFATSTISATVETLSGVALGKFLEQYISKFGRPTFIIDECNIGSTDEEHQMFRFVRNTFRCMGLALVLLGTDSRLVEVTDTIGNSSRAGGFADSWCFVFNQLPHLWVPSIILPANMPSGIKNIILHSRPWFAETAAKYWNSTMNPNLDGMISAVYAKIVEDKKIFDYDFGKLGQIRLFLDSSYVGSEHSGLIHRHFAQENGLPNFLLSSSIKVVSGSSEDWIPVTVFPPVETDPLLYLSLTGSLNNPAFVSQNKSVPYHWFWNQATNLPSNRQYNLQYENAAQAGNDGNQLETLLVTCVCVASHFHGVQGILLMPFLKELVFHLQSKLTYTATEVHDYQSLLAPIKLVRIPFLSCPGRKWPDFVFNSGLFGTLRRTMNKEKIDLFAYDGVLSGECKYYLSDIPHNVMVGILNRTPLESKLHIVLVRSMQSEYFTKHAYSNCVIGKVAKSFVVCMLDTGANPLKVEQVKGIPKPRIATGVILFIECARN</sequence>
<accession>A0A1Y2BX18</accession>
<dbReference type="EMBL" id="MCGO01000040">
    <property type="protein sequence ID" value="ORY39293.1"/>
    <property type="molecule type" value="Genomic_DNA"/>
</dbReference>
<evidence type="ECO:0000313" key="1">
    <source>
        <dbReference type="EMBL" id="ORY39293.1"/>
    </source>
</evidence>
<gene>
    <name evidence="1" type="ORF">BCR33DRAFT_700054</name>
</gene>
<organism evidence="1 2">
    <name type="scientific">Rhizoclosmatium globosum</name>
    <dbReference type="NCBI Taxonomy" id="329046"/>
    <lineage>
        <taxon>Eukaryota</taxon>
        <taxon>Fungi</taxon>
        <taxon>Fungi incertae sedis</taxon>
        <taxon>Chytridiomycota</taxon>
        <taxon>Chytridiomycota incertae sedis</taxon>
        <taxon>Chytridiomycetes</taxon>
        <taxon>Chytridiales</taxon>
        <taxon>Chytriomycetaceae</taxon>
        <taxon>Rhizoclosmatium</taxon>
    </lineage>
</organism>
<name>A0A1Y2BX18_9FUNG</name>
<proteinExistence type="predicted"/>
<keyword evidence="2" id="KW-1185">Reference proteome</keyword>
<reference evidence="1 2" key="1">
    <citation type="submission" date="2016-07" db="EMBL/GenBank/DDBJ databases">
        <title>Pervasive Adenine N6-methylation of Active Genes in Fungi.</title>
        <authorList>
            <consortium name="DOE Joint Genome Institute"/>
            <person name="Mondo S.J."/>
            <person name="Dannebaum R.O."/>
            <person name="Kuo R.C."/>
            <person name="Labutti K."/>
            <person name="Haridas S."/>
            <person name="Kuo A."/>
            <person name="Salamov A."/>
            <person name="Ahrendt S.R."/>
            <person name="Lipzen A."/>
            <person name="Sullivan W."/>
            <person name="Andreopoulos W.B."/>
            <person name="Clum A."/>
            <person name="Lindquist E."/>
            <person name="Daum C."/>
            <person name="Ramamoorthy G.K."/>
            <person name="Gryganskyi A."/>
            <person name="Culley D."/>
            <person name="Magnuson J.K."/>
            <person name="James T.Y."/>
            <person name="O'Malley M.A."/>
            <person name="Stajich J.E."/>
            <person name="Spatafora J.W."/>
            <person name="Visel A."/>
            <person name="Grigoriev I.V."/>
        </authorList>
    </citation>
    <scope>NUCLEOTIDE SEQUENCE [LARGE SCALE GENOMIC DNA]</scope>
    <source>
        <strain evidence="1 2">JEL800</strain>
    </source>
</reference>
<protein>
    <submittedName>
        <fullName evidence="1">Uncharacterized protein</fullName>
    </submittedName>
</protein>
<dbReference type="InterPro" id="IPR027417">
    <property type="entry name" value="P-loop_NTPase"/>
</dbReference>
<dbReference type="OrthoDB" id="2154776at2759"/>
<evidence type="ECO:0000313" key="2">
    <source>
        <dbReference type="Proteomes" id="UP000193642"/>
    </source>
</evidence>
<dbReference type="SUPFAM" id="SSF52540">
    <property type="entry name" value="P-loop containing nucleoside triphosphate hydrolases"/>
    <property type="match status" value="1"/>
</dbReference>
<comment type="caution">
    <text evidence="1">The sequence shown here is derived from an EMBL/GenBank/DDBJ whole genome shotgun (WGS) entry which is preliminary data.</text>
</comment>
<dbReference type="Proteomes" id="UP000193642">
    <property type="component" value="Unassembled WGS sequence"/>
</dbReference>